<dbReference type="RefSeq" id="WP_155833105.1">
    <property type="nucleotide sequence ID" value="NZ_CP007145.1"/>
</dbReference>
<keyword evidence="1" id="KW-0732">Signal</keyword>
<protein>
    <submittedName>
        <fullName evidence="2">Uncharacterized protein</fullName>
    </submittedName>
</protein>
<evidence type="ECO:0000313" key="3">
    <source>
        <dbReference type="Proteomes" id="UP000019423"/>
    </source>
</evidence>
<feature type="chain" id="PRO_5004910284" evidence="1">
    <location>
        <begin position="27"/>
        <end position="168"/>
    </location>
</feature>
<sequence>MLRIRFQLVVPALSILVAGCTTMAQHGPIGFWSRNRFGADGQRQGPWREYFDAAEQQPANKGRYQHGRPVGTWQYYNATRQRERTERFHRQPYGLVTLTYYHPGGQVAKQGQARYRADANVARFYWFGEWKCYSVTGQPLRPEFYRNGHRTATLLTTPAGDTLFGVER</sequence>
<dbReference type="PROSITE" id="PS51257">
    <property type="entry name" value="PROKAR_LIPOPROTEIN"/>
    <property type="match status" value="1"/>
</dbReference>
<dbReference type="Proteomes" id="UP000019423">
    <property type="component" value="Chromosome"/>
</dbReference>
<dbReference type="eggNOG" id="ENOG5030YFM">
    <property type="taxonomic scope" value="Bacteria"/>
</dbReference>
<name>W8F761_9BACT</name>
<dbReference type="PATRIC" id="fig|1227739.3.peg.4418"/>
<dbReference type="OrthoDB" id="8536728at2"/>
<evidence type="ECO:0000256" key="1">
    <source>
        <dbReference type="SAM" id="SignalP"/>
    </source>
</evidence>
<organism evidence="2 3">
    <name type="scientific">Hymenobacter swuensis DY53</name>
    <dbReference type="NCBI Taxonomy" id="1227739"/>
    <lineage>
        <taxon>Bacteria</taxon>
        <taxon>Pseudomonadati</taxon>
        <taxon>Bacteroidota</taxon>
        <taxon>Cytophagia</taxon>
        <taxon>Cytophagales</taxon>
        <taxon>Hymenobacteraceae</taxon>
        <taxon>Hymenobacter</taxon>
    </lineage>
</organism>
<proteinExistence type="predicted"/>
<keyword evidence="3" id="KW-1185">Reference proteome</keyword>
<dbReference type="EMBL" id="CP007145">
    <property type="protein sequence ID" value="AHJ99867.1"/>
    <property type="molecule type" value="Genomic_DNA"/>
</dbReference>
<gene>
    <name evidence="2" type="ORF">Hsw_4272</name>
</gene>
<dbReference type="SUPFAM" id="SSF82185">
    <property type="entry name" value="Histone H3 K4-specific methyltransferase SET7/9 N-terminal domain"/>
    <property type="match status" value="1"/>
</dbReference>
<dbReference type="AlphaFoldDB" id="W8F761"/>
<dbReference type="KEGG" id="hsw:Hsw_4272"/>
<dbReference type="Gene3D" id="2.20.110.10">
    <property type="entry name" value="Histone H3 K4-specific methyltransferase SET7/9 N-terminal domain"/>
    <property type="match status" value="1"/>
</dbReference>
<evidence type="ECO:0000313" key="2">
    <source>
        <dbReference type="EMBL" id="AHJ99867.1"/>
    </source>
</evidence>
<reference evidence="2 3" key="1">
    <citation type="submission" date="2014-01" db="EMBL/GenBank/DDBJ databases">
        <title>Complete genome sequence of ionizing-radiation resistance bacterium Hymenobacter swuensis DY53.</title>
        <authorList>
            <person name="Jung J.-H."/>
            <person name="Jeong S.-W."/>
            <person name="Joe M.-H."/>
            <person name="Cho y.-j."/>
            <person name="Kim M.-K."/>
            <person name="Lim S.-Y."/>
        </authorList>
    </citation>
    <scope>NUCLEOTIDE SEQUENCE [LARGE SCALE GENOMIC DNA]</scope>
    <source>
        <strain evidence="2 3">DY53</strain>
    </source>
</reference>
<feature type="signal peptide" evidence="1">
    <location>
        <begin position="1"/>
        <end position="26"/>
    </location>
</feature>
<accession>W8F761</accession>
<dbReference type="HOGENOM" id="CLU_134965_0_0_10"/>